<keyword evidence="2" id="KW-0540">Nuclease</keyword>
<evidence type="ECO:0000313" key="3">
    <source>
        <dbReference type="Proteomes" id="UP000654482"/>
    </source>
</evidence>
<dbReference type="Gene3D" id="3.90.1570.10">
    <property type="entry name" value="tt1808, chain A"/>
    <property type="match status" value="1"/>
</dbReference>
<sequence length="192" mass="21891">MIAAKDKPPHLTPEEYFAWEEQQLEKHEYIDGQVYAMSGGSVNHSRIAVRFATTIDTHLDSSNCITGNSDLRINIVGTNNYTYPDVSVTCDVRDKTTTQYITYPCLIVEVLSASTEAYDRGSKFRMYRNNPVLIDYLLVSSTSIEMDLYHKNEVGDWLILNYKEGDTIELKSINLSFPIEQIYRSLTLTPEA</sequence>
<dbReference type="PANTHER" id="PTHR36558">
    <property type="entry name" value="GLR1098 PROTEIN"/>
    <property type="match status" value="1"/>
</dbReference>
<accession>A0A8J7E013</accession>
<dbReference type="GO" id="GO:0004519">
    <property type="term" value="F:endonuclease activity"/>
    <property type="evidence" value="ECO:0007669"/>
    <property type="project" value="UniProtKB-KW"/>
</dbReference>
<dbReference type="Pfam" id="PF05685">
    <property type="entry name" value="Uma2"/>
    <property type="match status" value="1"/>
</dbReference>
<gene>
    <name evidence="2" type="ORF">IQ249_21605</name>
</gene>
<keyword evidence="2" id="KW-0255">Endonuclease</keyword>
<dbReference type="InterPro" id="IPR008538">
    <property type="entry name" value="Uma2"/>
</dbReference>
<reference evidence="2" key="1">
    <citation type="submission" date="2020-10" db="EMBL/GenBank/DDBJ databases">
        <authorList>
            <person name="Castelo-Branco R."/>
            <person name="Eusebio N."/>
            <person name="Adriana R."/>
            <person name="Vieira A."/>
            <person name="Brugerolle De Fraissinette N."/>
            <person name="Rezende De Castro R."/>
            <person name="Schneider M.P."/>
            <person name="Vasconcelos V."/>
            <person name="Leao P.N."/>
        </authorList>
    </citation>
    <scope>NUCLEOTIDE SEQUENCE</scope>
    <source>
        <strain evidence="2">LEGE 07157</strain>
    </source>
</reference>
<keyword evidence="2" id="KW-0378">Hydrolase</keyword>
<dbReference type="Proteomes" id="UP000654482">
    <property type="component" value="Unassembled WGS sequence"/>
</dbReference>
<evidence type="ECO:0000259" key="1">
    <source>
        <dbReference type="Pfam" id="PF05685"/>
    </source>
</evidence>
<dbReference type="SUPFAM" id="SSF52980">
    <property type="entry name" value="Restriction endonuclease-like"/>
    <property type="match status" value="1"/>
</dbReference>
<dbReference type="AlphaFoldDB" id="A0A8J7E013"/>
<dbReference type="InterPro" id="IPR012296">
    <property type="entry name" value="Nuclease_put_TT1808"/>
</dbReference>
<name>A0A8J7E013_9CYAN</name>
<dbReference type="EMBL" id="JADEWZ010000048">
    <property type="protein sequence ID" value="MBE9118490.1"/>
    <property type="molecule type" value="Genomic_DNA"/>
</dbReference>
<evidence type="ECO:0000313" key="2">
    <source>
        <dbReference type="EMBL" id="MBE9118490.1"/>
    </source>
</evidence>
<protein>
    <submittedName>
        <fullName evidence="2">Uma2 family endonuclease</fullName>
    </submittedName>
</protein>
<dbReference type="RefSeq" id="WP_194031574.1">
    <property type="nucleotide sequence ID" value="NZ_JADEWZ010000048.1"/>
</dbReference>
<feature type="domain" description="Putative restriction endonuclease" evidence="1">
    <location>
        <begin position="13"/>
        <end position="173"/>
    </location>
</feature>
<comment type="caution">
    <text evidence="2">The sequence shown here is derived from an EMBL/GenBank/DDBJ whole genome shotgun (WGS) entry which is preliminary data.</text>
</comment>
<dbReference type="CDD" id="cd06260">
    <property type="entry name" value="DUF820-like"/>
    <property type="match status" value="1"/>
</dbReference>
<organism evidence="2 3">
    <name type="scientific">Lusitaniella coriacea LEGE 07157</name>
    <dbReference type="NCBI Taxonomy" id="945747"/>
    <lineage>
        <taxon>Bacteria</taxon>
        <taxon>Bacillati</taxon>
        <taxon>Cyanobacteriota</taxon>
        <taxon>Cyanophyceae</taxon>
        <taxon>Spirulinales</taxon>
        <taxon>Lusitaniellaceae</taxon>
        <taxon>Lusitaniella</taxon>
    </lineage>
</organism>
<dbReference type="InterPro" id="IPR011335">
    <property type="entry name" value="Restrct_endonuc-II-like"/>
</dbReference>
<dbReference type="PANTHER" id="PTHR36558:SF1">
    <property type="entry name" value="RESTRICTION ENDONUCLEASE DOMAIN-CONTAINING PROTEIN-RELATED"/>
    <property type="match status" value="1"/>
</dbReference>
<proteinExistence type="predicted"/>
<keyword evidence="3" id="KW-1185">Reference proteome</keyword>